<evidence type="ECO:0000256" key="1">
    <source>
        <dbReference type="SAM" id="Phobius"/>
    </source>
</evidence>
<reference evidence="2" key="1">
    <citation type="submission" date="2013-11" db="EMBL/GenBank/DDBJ databases">
        <title>Genome sequence of the fusiform rust pathogen reveals effectors for host alternation and coevolution with pine.</title>
        <authorList>
            <consortium name="DOE Joint Genome Institute"/>
            <person name="Smith K."/>
            <person name="Pendleton A."/>
            <person name="Kubisiak T."/>
            <person name="Anderson C."/>
            <person name="Salamov A."/>
            <person name="Aerts A."/>
            <person name="Riley R."/>
            <person name="Clum A."/>
            <person name="Lindquist E."/>
            <person name="Ence D."/>
            <person name="Campbell M."/>
            <person name="Kronenberg Z."/>
            <person name="Feau N."/>
            <person name="Dhillon B."/>
            <person name="Hamelin R."/>
            <person name="Burleigh J."/>
            <person name="Smith J."/>
            <person name="Yandell M."/>
            <person name="Nelson C."/>
            <person name="Grigoriev I."/>
            <person name="Davis J."/>
        </authorList>
    </citation>
    <scope>NUCLEOTIDE SEQUENCE</scope>
    <source>
        <strain evidence="2">G11</strain>
    </source>
</reference>
<evidence type="ECO:0000313" key="2">
    <source>
        <dbReference type="EMBL" id="KAG0139504.1"/>
    </source>
</evidence>
<feature type="transmembrane region" description="Helical" evidence="1">
    <location>
        <begin position="7"/>
        <end position="28"/>
    </location>
</feature>
<keyword evidence="1" id="KW-1133">Transmembrane helix</keyword>
<dbReference type="EMBL" id="MU167574">
    <property type="protein sequence ID" value="KAG0139504.1"/>
    <property type="molecule type" value="Genomic_DNA"/>
</dbReference>
<gene>
    <name evidence="2" type="ORF">CROQUDRAFT_447428</name>
</gene>
<name>A0A9P6N890_9BASI</name>
<feature type="transmembrane region" description="Helical" evidence="1">
    <location>
        <begin position="99"/>
        <end position="118"/>
    </location>
</feature>
<keyword evidence="3" id="KW-1185">Reference proteome</keyword>
<keyword evidence="1" id="KW-0472">Membrane</keyword>
<comment type="caution">
    <text evidence="2">The sequence shown here is derived from an EMBL/GenBank/DDBJ whole genome shotgun (WGS) entry which is preliminary data.</text>
</comment>
<dbReference type="Proteomes" id="UP000886653">
    <property type="component" value="Unassembled WGS sequence"/>
</dbReference>
<keyword evidence="1" id="KW-0812">Transmembrane</keyword>
<feature type="transmembrane region" description="Helical" evidence="1">
    <location>
        <begin position="245"/>
        <end position="266"/>
    </location>
</feature>
<sequence>MKPARRLTYLITTTIVPLGESAVSGFIYPRQKWSSCVKYIDLTLANPSNSIPTDPAFVSEIDFTTLGSSCAISLSYSSSESSNRNPSKLFEDIQIMKQLLQVGLAITGAFLAFIVQALPTSHAGELKMSSTNTKIPNSIKPILKLVKRNRLPTEKHSKEFRAFLSQIQGMKEPELTNAVGNVLMKKAGIDMSLLEPDEHLGFINPTDKIRPKTLRQKILDFIRRIFKRKKRPQPPPIRWCHMRGAYAAVQSTLFLSWLAWVGWVIWRFVPVPC</sequence>
<dbReference type="AlphaFoldDB" id="A0A9P6N890"/>
<organism evidence="2 3">
    <name type="scientific">Cronartium quercuum f. sp. fusiforme G11</name>
    <dbReference type="NCBI Taxonomy" id="708437"/>
    <lineage>
        <taxon>Eukaryota</taxon>
        <taxon>Fungi</taxon>
        <taxon>Dikarya</taxon>
        <taxon>Basidiomycota</taxon>
        <taxon>Pucciniomycotina</taxon>
        <taxon>Pucciniomycetes</taxon>
        <taxon>Pucciniales</taxon>
        <taxon>Coleosporiaceae</taxon>
        <taxon>Cronartium</taxon>
    </lineage>
</organism>
<proteinExistence type="predicted"/>
<evidence type="ECO:0000313" key="3">
    <source>
        <dbReference type="Proteomes" id="UP000886653"/>
    </source>
</evidence>
<protein>
    <submittedName>
        <fullName evidence="2">Uncharacterized protein</fullName>
    </submittedName>
</protein>
<accession>A0A9P6N890</accession>